<dbReference type="Proteomes" id="UP000799421">
    <property type="component" value="Unassembled WGS sequence"/>
</dbReference>
<protein>
    <recommendedName>
        <fullName evidence="3">F-box domain-containing protein</fullName>
    </recommendedName>
</protein>
<sequence>MDQQQNVEKCHPFWNLPLELIWDILDLLPPEAIVRFAFASYPMMIQRGLAPTLSRVRLLYLAPLAGLFMCLPFCRLPTELMLEVVKCLKPADLVCFTIANYRDLAGRGIAPPLTDMILQELKKTTEGHI</sequence>
<gene>
    <name evidence="1" type="ORF">K470DRAFT_272301</name>
</gene>
<name>A0A6A7BTH3_9PEZI</name>
<proteinExistence type="predicted"/>
<dbReference type="EMBL" id="MU006006">
    <property type="protein sequence ID" value="KAF2858636.1"/>
    <property type="molecule type" value="Genomic_DNA"/>
</dbReference>
<organism evidence="1 2">
    <name type="scientific">Piedraia hortae CBS 480.64</name>
    <dbReference type="NCBI Taxonomy" id="1314780"/>
    <lineage>
        <taxon>Eukaryota</taxon>
        <taxon>Fungi</taxon>
        <taxon>Dikarya</taxon>
        <taxon>Ascomycota</taxon>
        <taxon>Pezizomycotina</taxon>
        <taxon>Dothideomycetes</taxon>
        <taxon>Dothideomycetidae</taxon>
        <taxon>Capnodiales</taxon>
        <taxon>Piedraiaceae</taxon>
        <taxon>Piedraia</taxon>
    </lineage>
</organism>
<dbReference type="OrthoDB" id="3360032at2759"/>
<accession>A0A6A7BTH3</accession>
<reference evidence="1" key="1">
    <citation type="journal article" date="2020" name="Stud. Mycol.">
        <title>101 Dothideomycetes genomes: a test case for predicting lifestyles and emergence of pathogens.</title>
        <authorList>
            <person name="Haridas S."/>
            <person name="Albert R."/>
            <person name="Binder M."/>
            <person name="Bloem J."/>
            <person name="Labutti K."/>
            <person name="Salamov A."/>
            <person name="Andreopoulos B."/>
            <person name="Baker S."/>
            <person name="Barry K."/>
            <person name="Bills G."/>
            <person name="Bluhm B."/>
            <person name="Cannon C."/>
            <person name="Castanera R."/>
            <person name="Culley D."/>
            <person name="Daum C."/>
            <person name="Ezra D."/>
            <person name="Gonzalez J."/>
            <person name="Henrissat B."/>
            <person name="Kuo A."/>
            <person name="Liang C."/>
            <person name="Lipzen A."/>
            <person name="Lutzoni F."/>
            <person name="Magnuson J."/>
            <person name="Mondo S."/>
            <person name="Nolan M."/>
            <person name="Ohm R."/>
            <person name="Pangilinan J."/>
            <person name="Park H.-J."/>
            <person name="Ramirez L."/>
            <person name="Alfaro M."/>
            <person name="Sun H."/>
            <person name="Tritt A."/>
            <person name="Yoshinaga Y."/>
            <person name="Zwiers L.-H."/>
            <person name="Turgeon B."/>
            <person name="Goodwin S."/>
            <person name="Spatafora J."/>
            <person name="Crous P."/>
            <person name="Grigoriev I."/>
        </authorList>
    </citation>
    <scope>NUCLEOTIDE SEQUENCE</scope>
    <source>
        <strain evidence="1">CBS 480.64</strain>
    </source>
</reference>
<keyword evidence="2" id="KW-1185">Reference proteome</keyword>
<evidence type="ECO:0008006" key="3">
    <source>
        <dbReference type="Google" id="ProtNLM"/>
    </source>
</evidence>
<evidence type="ECO:0000313" key="1">
    <source>
        <dbReference type="EMBL" id="KAF2858636.1"/>
    </source>
</evidence>
<dbReference type="AlphaFoldDB" id="A0A6A7BTH3"/>
<evidence type="ECO:0000313" key="2">
    <source>
        <dbReference type="Proteomes" id="UP000799421"/>
    </source>
</evidence>